<keyword evidence="1" id="KW-0472">Membrane</keyword>
<gene>
    <name evidence="2" type="ORF">W911_03595</name>
</gene>
<reference evidence="2 3" key="1">
    <citation type="journal article" date="2014" name="Genome Announc.">
        <title>Complete Genome Sequence of Hyphomicrobium nitrativorans Strain NL23, a Denitrifying Bacterium Isolated from Biofilm of a Methanol-Fed Denitrification System Treating Seawater at the Montreal Biodome.</title>
        <authorList>
            <person name="Martineau C."/>
            <person name="Villeneuve C."/>
            <person name="Mauffrey F."/>
            <person name="Villemur R."/>
        </authorList>
    </citation>
    <scope>NUCLEOTIDE SEQUENCE [LARGE SCALE GENOMIC DNA]</scope>
    <source>
        <strain evidence="2">NL23</strain>
    </source>
</reference>
<keyword evidence="1" id="KW-0812">Transmembrane</keyword>
<dbReference type="HOGENOM" id="CLU_2954305_0_0_5"/>
<proteinExistence type="predicted"/>
<sequence length="59" mass="6779">MNRRDGEDRSRTPSLPNEMIWLLFGFGALLATAPVWRLAIYGYNPSVDELLRVICMVPR</sequence>
<dbReference type="STRING" id="1029756.W911_03595"/>
<keyword evidence="3" id="KW-1185">Reference proteome</keyword>
<dbReference type="AlphaFoldDB" id="V5SCK3"/>
<protein>
    <submittedName>
        <fullName evidence="2">Uncharacterized protein</fullName>
    </submittedName>
</protein>
<feature type="transmembrane region" description="Helical" evidence="1">
    <location>
        <begin position="20"/>
        <end position="43"/>
    </location>
</feature>
<evidence type="ECO:0000256" key="1">
    <source>
        <dbReference type="SAM" id="Phobius"/>
    </source>
</evidence>
<dbReference type="Proteomes" id="UP000018542">
    <property type="component" value="Chromosome"/>
</dbReference>
<dbReference type="PATRIC" id="fig|1029756.8.peg.751"/>
<evidence type="ECO:0000313" key="3">
    <source>
        <dbReference type="Proteomes" id="UP000018542"/>
    </source>
</evidence>
<accession>V5SCK3</accession>
<dbReference type="EMBL" id="CP006912">
    <property type="protein sequence ID" value="AHB47699.1"/>
    <property type="molecule type" value="Genomic_DNA"/>
</dbReference>
<dbReference type="KEGG" id="hni:W911_03595"/>
<keyword evidence="1" id="KW-1133">Transmembrane helix</keyword>
<name>V5SCK3_9HYPH</name>
<evidence type="ECO:0000313" key="2">
    <source>
        <dbReference type="EMBL" id="AHB47699.1"/>
    </source>
</evidence>
<organism evidence="2 3">
    <name type="scientific">Hyphomicrobium nitrativorans NL23</name>
    <dbReference type="NCBI Taxonomy" id="1029756"/>
    <lineage>
        <taxon>Bacteria</taxon>
        <taxon>Pseudomonadati</taxon>
        <taxon>Pseudomonadota</taxon>
        <taxon>Alphaproteobacteria</taxon>
        <taxon>Hyphomicrobiales</taxon>
        <taxon>Hyphomicrobiaceae</taxon>
        <taxon>Hyphomicrobium</taxon>
    </lineage>
</organism>